<sequence length="90" mass="10354">MATLFIQHDVEDYDIWYAGYVSAEDLRQAHGYISKSLYRLEGSPNTIAAIHTFANRDQAAAFRDDPRLIERMHNIGVIGIPRVELYVEQE</sequence>
<protein>
    <submittedName>
        <fullName evidence="1">Unannotated protein</fullName>
    </submittedName>
</protein>
<proteinExistence type="predicted"/>
<dbReference type="AlphaFoldDB" id="A0A6J7DR45"/>
<reference evidence="1" key="1">
    <citation type="submission" date="2020-05" db="EMBL/GenBank/DDBJ databases">
        <authorList>
            <person name="Chiriac C."/>
            <person name="Salcher M."/>
            <person name="Ghai R."/>
            <person name="Kavagutti S V."/>
        </authorList>
    </citation>
    <scope>NUCLEOTIDE SEQUENCE</scope>
</reference>
<name>A0A6J7DR45_9ZZZZ</name>
<organism evidence="1">
    <name type="scientific">freshwater metagenome</name>
    <dbReference type="NCBI Taxonomy" id="449393"/>
    <lineage>
        <taxon>unclassified sequences</taxon>
        <taxon>metagenomes</taxon>
        <taxon>ecological metagenomes</taxon>
    </lineage>
</organism>
<gene>
    <name evidence="1" type="ORF">UFOPK3401_00845</name>
</gene>
<dbReference type="EMBL" id="CAFBLM010000033">
    <property type="protein sequence ID" value="CAB4871740.1"/>
    <property type="molecule type" value="Genomic_DNA"/>
</dbReference>
<accession>A0A6J7DR45</accession>
<evidence type="ECO:0000313" key="1">
    <source>
        <dbReference type="EMBL" id="CAB4871740.1"/>
    </source>
</evidence>